<keyword evidence="3" id="KW-1003">Cell membrane</keyword>
<dbReference type="PANTHER" id="PTHR32077">
    <property type="entry name" value="FASCICLIN-LIKE ARABINOGALACTAN PROTEIN"/>
    <property type="match status" value="1"/>
</dbReference>
<feature type="chain" id="PRO_5043422298" evidence="11">
    <location>
        <begin position="25"/>
        <end position="316"/>
    </location>
</feature>
<keyword evidence="8" id="KW-0325">Glycoprotein</keyword>
<accession>A0A2I4DVZ1</accession>
<keyword evidence="5 11" id="KW-0732">Signal</keyword>
<evidence type="ECO:0000256" key="10">
    <source>
        <dbReference type="SAM" id="MobiDB-lite"/>
    </source>
</evidence>
<comment type="function">
    <text evidence="9">May be a cell surface adhesion protein.</text>
</comment>
<feature type="compositionally biased region" description="Pro residues" evidence="10">
    <location>
        <begin position="42"/>
        <end position="63"/>
    </location>
</feature>
<dbReference type="InterPro" id="IPR000782">
    <property type="entry name" value="FAS1_domain"/>
</dbReference>
<dbReference type="STRING" id="51240.A0A2I4DVZ1"/>
<dbReference type="GO" id="GO:0098552">
    <property type="term" value="C:side of membrane"/>
    <property type="evidence" value="ECO:0007669"/>
    <property type="project" value="UniProtKB-KW"/>
</dbReference>
<evidence type="ECO:0000256" key="3">
    <source>
        <dbReference type="ARBA" id="ARBA00022475"/>
    </source>
</evidence>
<evidence type="ECO:0000313" key="12">
    <source>
        <dbReference type="Proteomes" id="UP000235220"/>
    </source>
</evidence>
<dbReference type="Pfam" id="PF02469">
    <property type="entry name" value="Fasciclin"/>
    <property type="match status" value="1"/>
</dbReference>
<dbReference type="GeneID" id="108983969"/>
<keyword evidence="6" id="KW-0654">Proteoglycan</keyword>
<keyword evidence="4" id="KW-0336">GPI-anchor</keyword>
<protein>
    <submittedName>
        <fullName evidence="13">Fasciclin-like arabinogalactan protein 12</fullName>
    </submittedName>
</protein>
<keyword evidence="7" id="KW-0472">Membrane</keyword>
<dbReference type="PANTHER" id="PTHR32077:SF65">
    <property type="entry name" value="FASCICLIN-LIKE ARABINOGALACTAN PROTEIN 11"/>
    <property type="match status" value="1"/>
</dbReference>
<dbReference type="Gene3D" id="2.30.180.10">
    <property type="entry name" value="FAS1 domain"/>
    <property type="match status" value="1"/>
</dbReference>
<gene>
    <name evidence="13" type="primary">LOC108983969</name>
</gene>
<evidence type="ECO:0000256" key="8">
    <source>
        <dbReference type="ARBA" id="ARBA00023180"/>
    </source>
</evidence>
<dbReference type="KEGG" id="jre:108983969"/>
<evidence type="ECO:0000256" key="7">
    <source>
        <dbReference type="ARBA" id="ARBA00023136"/>
    </source>
</evidence>
<dbReference type="SMART" id="SM00554">
    <property type="entry name" value="FAS1"/>
    <property type="match status" value="1"/>
</dbReference>
<evidence type="ECO:0000256" key="5">
    <source>
        <dbReference type="ARBA" id="ARBA00022729"/>
    </source>
</evidence>
<dbReference type="RefSeq" id="XP_018811313.1">
    <property type="nucleotide sequence ID" value="XM_018955768.2"/>
</dbReference>
<organism evidence="12 13">
    <name type="scientific">Juglans regia</name>
    <name type="common">English walnut</name>
    <dbReference type="NCBI Taxonomy" id="51240"/>
    <lineage>
        <taxon>Eukaryota</taxon>
        <taxon>Viridiplantae</taxon>
        <taxon>Streptophyta</taxon>
        <taxon>Embryophyta</taxon>
        <taxon>Tracheophyta</taxon>
        <taxon>Spermatophyta</taxon>
        <taxon>Magnoliopsida</taxon>
        <taxon>eudicotyledons</taxon>
        <taxon>Gunneridae</taxon>
        <taxon>Pentapetalae</taxon>
        <taxon>rosids</taxon>
        <taxon>fabids</taxon>
        <taxon>Fagales</taxon>
        <taxon>Juglandaceae</taxon>
        <taxon>Juglans</taxon>
    </lineage>
</organism>
<sequence>MARQALFALSILLVFLFDSITTLAQPATAPALPATPPIPVATPPTPVAKPPTPVATPPTPVATPPTLSATPPSGLPAKAPAQSAQIPVQKGPTDVVKILEKAKGYSVFIRLLKSTGLAGQLYGQLNNSNVGFTIFAPTDGAFSSLKAGTINSLSDLQKTQLIQFHILNTVVTLSNFQTLSNPVPTEAGDTSAGEFPLNVTTAGNQVNISTGLVNATLGGTIYSDNQLIMYRVDKVLLPLDIFVPKTKKAAAPAATLAKPNGTADAADSPSGGDAAGVGTDDDAAKVDHSGAVRLSWRGTLLSIGVSLVAFIVTKAT</sequence>
<comment type="similarity">
    <text evidence="2">Belongs to the fasciclin-like AGP family.</text>
</comment>
<evidence type="ECO:0000256" key="9">
    <source>
        <dbReference type="ARBA" id="ARBA00024686"/>
    </source>
</evidence>
<evidence type="ECO:0000256" key="11">
    <source>
        <dbReference type="SAM" id="SignalP"/>
    </source>
</evidence>
<dbReference type="InterPro" id="IPR036378">
    <property type="entry name" value="FAS1_dom_sf"/>
</dbReference>
<dbReference type="SUPFAM" id="SSF82153">
    <property type="entry name" value="FAS1 domain"/>
    <property type="match status" value="1"/>
</dbReference>
<keyword evidence="12" id="KW-1185">Reference proteome</keyword>
<feature type="compositionally biased region" description="Low complexity" evidence="10">
    <location>
        <begin position="253"/>
        <end position="278"/>
    </location>
</feature>
<dbReference type="GO" id="GO:0009834">
    <property type="term" value="P:plant-type secondary cell wall biogenesis"/>
    <property type="evidence" value="ECO:0000318"/>
    <property type="project" value="GO_Central"/>
</dbReference>
<dbReference type="InterPro" id="IPR045003">
    <property type="entry name" value="FLA_A"/>
</dbReference>
<dbReference type="Gramene" id="Jr05_09810_p1">
    <property type="protein sequence ID" value="cds.Jr05_09810_p1"/>
    <property type="gene ID" value="Jr05_09810"/>
</dbReference>
<proteinExistence type="inferred from homology"/>
<evidence type="ECO:0000256" key="1">
    <source>
        <dbReference type="ARBA" id="ARBA00004609"/>
    </source>
</evidence>
<feature type="signal peptide" evidence="11">
    <location>
        <begin position="1"/>
        <end position="24"/>
    </location>
</feature>
<reference evidence="13" key="1">
    <citation type="submission" date="2025-08" db="UniProtKB">
        <authorList>
            <consortium name="RefSeq"/>
        </authorList>
    </citation>
    <scope>IDENTIFICATION</scope>
    <source>
        <tissue evidence="13">Leaves</tissue>
    </source>
</reference>
<dbReference type="Proteomes" id="UP000235220">
    <property type="component" value="Chromosome 5"/>
</dbReference>
<evidence type="ECO:0000256" key="4">
    <source>
        <dbReference type="ARBA" id="ARBA00022622"/>
    </source>
</evidence>
<dbReference type="OrthoDB" id="286301at2759"/>
<evidence type="ECO:0000256" key="6">
    <source>
        <dbReference type="ARBA" id="ARBA00022974"/>
    </source>
</evidence>
<dbReference type="GO" id="GO:0005886">
    <property type="term" value="C:plasma membrane"/>
    <property type="evidence" value="ECO:0000318"/>
    <property type="project" value="GO_Central"/>
</dbReference>
<name>A0A2I4DVZ1_JUGRE</name>
<evidence type="ECO:0000256" key="2">
    <source>
        <dbReference type="ARBA" id="ARBA00007843"/>
    </source>
</evidence>
<dbReference type="PROSITE" id="PS50213">
    <property type="entry name" value="FAS1"/>
    <property type="match status" value="1"/>
</dbReference>
<feature type="region of interest" description="Disordered" evidence="10">
    <location>
        <begin position="253"/>
        <end position="282"/>
    </location>
</feature>
<keyword evidence="4" id="KW-0449">Lipoprotein</keyword>
<feature type="region of interest" description="Disordered" evidence="10">
    <location>
        <begin position="42"/>
        <end position="86"/>
    </location>
</feature>
<dbReference type="AlphaFoldDB" id="A0A2I4DVZ1"/>
<evidence type="ECO:0000313" key="13">
    <source>
        <dbReference type="RefSeq" id="XP_018811313.1"/>
    </source>
</evidence>
<comment type="subcellular location">
    <subcellularLocation>
        <location evidence="1">Cell membrane</location>
        <topology evidence="1">Lipid-anchor</topology>
        <topology evidence="1">GPI-anchor</topology>
    </subcellularLocation>
</comment>
<dbReference type="FunFam" id="2.30.180.10:FF:000006">
    <property type="entry name" value="Fasciclin-like arabinogalactan protein 11"/>
    <property type="match status" value="1"/>
</dbReference>